<dbReference type="EMBL" id="ML992505">
    <property type="protein sequence ID" value="KAF2223919.1"/>
    <property type="molecule type" value="Genomic_DNA"/>
</dbReference>
<dbReference type="InterPro" id="IPR047109">
    <property type="entry name" value="CAD-like"/>
</dbReference>
<organism evidence="7 8">
    <name type="scientific">Elsinoe ampelina</name>
    <dbReference type="NCBI Taxonomy" id="302913"/>
    <lineage>
        <taxon>Eukaryota</taxon>
        <taxon>Fungi</taxon>
        <taxon>Dikarya</taxon>
        <taxon>Ascomycota</taxon>
        <taxon>Pezizomycotina</taxon>
        <taxon>Dothideomycetes</taxon>
        <taxon>Dothideomycetidae</taxon>
        <taxon>Myriangiales</taxon>
        <taxon>Elsinoaceae</taxon>
        <taxon>Elsinoe</taxon>
    </lineage>
</organism>
<comment type="similarity">
    <text evidence="5">Belongs to the zinc-containing alcohol dehydrogenase family.</text>
</comment>
<evidence type="ECO:0000256" key="5">
    <source>
        <dbReference type="RuleBase" id="RU361277"/>
    </source>
</evidence>
<dbReference type="SUPFAM" id="SSF51735">
    <property type="entry name" value="NAD(P)-binding Rossmann-fold domains"/>
    <property type="match status" value="1"/>
</dbReference>
<sequence length="338" mass="36484">MPGDISFTVFKGTKSGDIEKATTTKPSLSGDEVHLRVTASGVCGTDLHYLKAGIALGHEGVGEVLSVGPGVKQLKKGDRVGWGYEHSSCGQCQQCLKGTETFCPERAMYGFADTDQGSFATEAVWHESFLFKLPDEITDEDAAPLMCGGATVFNALHMYDTQPTDRVGVVGVGGLGHLAIQFAAKMGCEVVVFSGSPAKKEEAMHLGAKEFHALKEEKDLKSTTKPIDRLLVTTSAQPDWNVYVPILAPGAVVYPLSVSEGDFKFPYMQLLLAGVTIQGSLVASRYIHQRMLTFAARHGIKPVIQKFEMSEAGIKEAMQKLDEGNVRYRAVLVPKANL</sequence>
<dbReference type="InterPro" id="IPR011032">
    <property type="entry name" value="GroES-like_sf"/>
</dbReference>
<dbReference type="FunFam" id="3.40.50.720:FF:000022">
    <property type="entry name" value="Cinnamyl alcohol dehydrogenase"/>
    <property type="match status" value="1"/>
</dbReference>
<proteinExistence type="inferred from homology"/>
<reference evidence="8" key="1">
    <citation type="journal article" date="2020" name="Stud. Mycol.">
        <title>101 Dothideomycetes genomes: A test case for predicting lifestyles and emergence of pathogens.</title>
        <authorList>
            <person name="Haridas S."/>
            <person name="Albert R."/>
            <person name="Binder M."/>
            <person name="Bloem J."/>
            <person name="LaButti K."/>
            <person name="Salamov A."/>
            <person name="Andreopoulos B."/>
            <person name="Baker S."/>
            <person name="Barry K."/>
            <person name="Bills G."/>
            <person name="Bluhm B."/>
            <person name="Cannon C."/>
            <person name="Castanera R."/>
            <person name="Culley D."/>
            <person name="Daum C."/>
            <person name="Ezra D."/>
            <person name="Gonzalez J."/>
            <person name="Henrissat B."/>
            <person name="Kuo A."/>
            <person name="Liang C."/>
            <person name="Lipzen A."/>
            <person name="Lutzoni F."/>
            <person name="Magnuson J."/>
            <person name="Mondo S."/>
            <person name="Nolan M."/>
            <person name="Ohm R."/>
            <person name="Pangilinan J."/>
            <person name="Park H.-J."/>
            <person name="Ramirez L."/>
            <person name="Alfaro M."/>
            <person name="Sun H."/>
            <person name="Tritt A."/>
            <person name="Yoshinaga Y."/>
            <person name="Zwiers L.-H."/>
            <person name="Turgeon B."/>
            <person name="Goodwin S."/>
            <person name="Spatafora J."/>
            <person name="Crous P."/>
            <person name="Grigoriev I."/>
        </authorList>
    </citation>
    <scope>NUCLEOTIDE SEQUENCE [LARGE SCALE GENOMIC DNA]</scope>
    <source>
        <strain evidence="8">CECT 20119</strain>
    </source>
</reference>
<dbReference type="InterPro" id="IPR013154">
    <property type="entry name" value="ADH-like_N"/>
</dbReference>
<feature type="domain" description="Enoyl reductase (ER)" evidence="6">
    <location>
        <begin position="3"/>
        <end position="332"/>
    </location>
</feature>
<keyword evidence="8" id="KW-1185">Reference proteome</keyword>
<evidence type="ECO:0000256" key="2">
    <source>
        <dbReference type="ARBA" id="ARBA00022723"/>
    </source>
</evidence>
<dbReference type="SMART" id="SM00829">
    <property type="entry name" value="PKS_ER"/>
    <property type="match status" value="1"/>
</dbReference>
<evidence type="ECO:0000256" key="4">
    <source>
        <dbReference type="ARBA" id="ARBA00023002"/>
    </source>
</evidence>
<dbReference type="CDD" id="cd05283">
    <property type="entry name" value="CAD1"/>
    <property type="match status" value="1"/>
</dbReference>
<evidence type="ECO:0000313" key="8">
    <source>
        <dbReference type="Proteomes" id="UP000799538"/>
    </source>
</evidence>
<dbReference type="SUPFAM" id="SSF50129">
    <property type="entry name" value="GroES-like"/>
    <property type="match status" value="1"/>
</dbReference>
<comment type="cofactor">
    <cofactor evidence="1 5">
        <name>Zn(2+)</name>
        <dbReference type="ChEBI" id="CHEBI:29105"/>
    </cofactor>
</comment>
<dbReference type="Pfam" id="PF08240">
    <property type="entry name" value="ADH_N"/>
    <property type="match status" value="1"/>
</dbReference>
<dbReference type="AlphaFoldDB" id="A0A6A6GE73"/>
<evidence type="ECO:0000259" key="6">
    <source>
        <dbReference type="SMART" id="SM00829"/>
    </source>
</evidence>
<dbReference type="Gene3D" id="3.40.50.720">
    <property type="entry name" value="NAD(P)-binding Rossmann-like Domain"/>
    <property type="match status" value="1"/>
</dbReference>
<dbReference type="InterPro" id="IPR013149">
    <property type="entry name" value="ADH-like_C"/>
</dbReference>
<keyword evidence="4" id="KW-0560">Oxidoreductase</keyword>
<dbReference type="PANTHER" id="PTHR42683">
    <property type="entry name" value="ALDEHYDE REDUCTASE"/>
    <property type="match status" value="1"/>
</dbReference>
<dbReference type="InterPro" id="IPR002328">
    <property type="entry name" value="ADH_Zn_CS"/>
</dbReference>
<dbReference type="GO" id="GO:0016616">
    <property type="term" value="F:oxidoreductase activity, acting on the CH-OH group of donors, NAD or NADP as acceptor"/>
    <property type="evidence" value="ECO:0007669"/>
    <property type="project" value="InterPro"/>
</dbReference>
<dbReference type="Gene3D" id="3.90.180.10">
    <property type="entry name" value="Medium-chain alcohol dehydrogenases, catalytic domain"/>
    <property type="match status" value="1"/>
</dbReference>
<dbReference type="Pfam" id="PF00107">
    <property type="entry name" value="ADH_zinc_N"/>
    <property type="match status" value="1"/>
</dbReference>
<keyword evidence="3 5" id="KW-0862">Zinc</keyword>
<keyword evidence="2 5" id="KW-0479">Metal-binding</keyword>
<dbReference type="PROSITE" id="PS00059">
    <property type="entry name" value="ADH_ZINC"/>
    <property type="match status" value="1"/>
</dbReference>
<dbReference type="InterPro" id="IPR036291">
    <property type="entry name" value="NAD(P)-bd_dom_sf"/>
</dbReference>
<evidence type="ECO:0000256" key="1">
    <source>
        <dbReference type="ARBA" id="ARBA00001947"/>
    </source>
</evidence>
<dbReference type="OrthoDB" id="1879366at2759"/>
<dbReference type="Proteomes" id="UP000799538">
    <property type="component" value="Unassembled WGS sequence"/>
</dbReference>
<accession>A0A6A6GE73</accession>
<evidence type="ECO:0000256" key="3">
    <source>
        <dbReference type="ARBA" id="ARBA00022833"/>
    </source>
</evidence>
<protein>
    <submittedName>
        <fullName evidence="7">Chaperonin 10-like protein</fullName>
    </submittedName>
</protein>
<dbReference type="InterPro" id="IPR029752">
    <property type="entry name" value="D-isomer_DH_CS1"/>
</dbReference>
<gene>
    <name evidence="7" type="ORF">BDZ85DRAFT_94763</name>
</gene>
<dbReference type="PROSITE" id="PS00065">
    <property type="entry name" value="D_2_HYDROXYACID_DH_1"/>
    <property type="match status" value="1"/>
</dbReference>
<dbReference type="GO" id="GO:0008270">
    <property type="term" value="F:zinc ion binding"/>
    <property type="evidence" value="ECO:0007669"/>
    <property type="project" value="InterPro"/>
</dbReference>
<name>A0A6A6GE73_9PEZI</name>
<evidence type="ECO:0000313" key="7">
    <source>
        <dbReference type="EMBL" id="KAF2223919.1"/>
    </source>
</evidence>
<dbReference type="InterPro" id="IPR020843">
    <property type="entry name" value="ER"/>
</dbReference>